<dbReference type="AlphaFoldDB" id="A0A1V3N7C1"/>
<gene>
    <name evidence="2" type="ORF">B1C78_16930</name>
</gene>
<feature type="region of interest" description="Disordered" evidence="1">
    <location>
        <begin position="41"/>
        <end position="83"/>
    </location>
</feature>
<evidence type="ECO:0000313" key="3">
    <source>
        <dbReference type="Proteomes" id="UP000189462"/>
    </source>
</evidence>
<keyword evidence="3" id="KW-1185">Reference proteome</keyword>
<evidence type="ECO:0000313" key="2">
    <source>
        <dbReference type="EMBL" id="OOG20798.1"/>
    </source>
</evidence>
<protein>
    <recommendedName>
        <fullName evidence="4">Antitoxin</fullName>
    </recommendedName>
</protein>
<evidence type="ECO:0000256" key="1">
    <source>
        <dbReference type="SAM" id="MobiDB-lite"/>
    </source>
</evidence>
<dbReference type="OrthoDB" id="9813767at2"/>
<reference evidence="2 3" key="1">
    <citation type="submission" date="2017-02" db="EMBL/GenBank/DDBJ databases">
        <title>Genomic diversity within the haloalkaliphilic genus Thioalkalivibrio.</title>
        <authorList>
            <person name="Ahn A.-C."/>
            <person name="Meier-Kolthoff J."/>
            <person name="Overmars L."/>
            <person name="Richter M."/>
            <person name="Woyke T."/>
            <person name="Sorokin D.Y."/>
            <person name="Muyzer G."/>
        </authorList>
    </citation>
    <scope>NUCLEOTIDE SEQUENCE [LARGE SCALE GENOMIC DNA]</scope>
    <source>
        <strain evidence="2 3">ALJD</strain>
    </source>
</reference>
<comment type="caution">
    <text evidence="2">The sequence shown here is derived from an EMBL/GenBank/DDBJ whole genome shotgun (WGS) entry which is preliminary data.</text>
</comment>
<feature type="compositionally biased region" description="Polar residues" evidence="1">
    <location>
        <begin position="42"/>
        <end position="52"/>
    </location>
</feature>
<evidence type="ECO:0008006" key="4">
    <source>
        <dbReference type="Google" id="ProtNLM"/>
    </source>
</evidence>
<sequence length="83" mass="9048">MRTTIDIEDDVLEAAKEIARREHVSAGRVISRLLREALSGRVEQTGSISGDSTEALGGFRPFPSRGPVVSNAQIDRLRDEEGV</sequence>
<organism evidence="2 3">
    <name type="scientific">Thioalkalivibrio denitrificans</name>
    <dbReference type="NCBI Taxonomy" id="108003"/>
    <lineage>
        <taxon>Bacteria</taxon>
        <taxon>Pseudomonadati</taxon>
        <taxon>Pseudomonadota</taxon>
        <taxon>Gammaproteobacteria</taxon>
        <taxon>Chromatiales</taxon>
        <taxon>Ectothiorhodospiraceae</taxon>
        <taxon>Thioalkalivibrio</taxon>
    </lineage>
</organism>
<accession>A0A1V3N7C1</accession>
<dbReference type="EMBL" id="MVBK01000144">
    <property type="protein sequence ID" value="OOG20798.1"/>
    <property type="molecule type" value="Genomic_DNA"/>
</dbReference>
<dbReference type="Proteomes" id="UP000189462">
    <property type="component" value="Unassembled WGS sequence"/>
</dbReference>
<proteinExistence type="predicted"/>
<dbReference type="STRING" id="108003.B1C78_16930"/>
<name>A0A1V3N7C1_9GAMM</name>